<feature type="transmembrane region" description="Helical" evidence="1">
    <location>
        <begin position="61"/>
        <end position="89"/>
    </location>
</feature>
<organism evidence="2 3">
    <name type="scientific">Gracilibacillus caseinilyticus</name>
    <dbReference type="NCBI Taxonomy" id="2932256"/>
    <lineage>
        <taxon>Bacteria</taxon>
        <taxon>Bacillati</taxon>
        <taxon>Bacillota</taxon>
        <taxon>Bacilli</taxon>
        <taxon>Bacillales</taxon>
        <taxon>Bacillaceae</taxon>
        <taxon>Gracilibacillus</taxon>
    </lineage>
</organism>
<evidence type="ECO:0000256" key="1">
    <source>
        <dbReference type="SAM" id="Phobius"/>
    </source>
</evidence>
<name>A0ABY4EWP6_9BACI</name>
<feature type="transmembrane region" description="Helical" evidence="1">
    <location>
        <begin position="152"/>
        <end position="175"/>
    </location>
</feature>
<dbReference type="PANTHER" id="PTHR39177">
    <property type="entry name" value="ABC TRANSPORTER PERMEASE YTRC-RELATED"/>
    <property type="match status" value="1"/>
</dbReference>
<dbReference type="PANTHER" id="PTHR39177:SF1">
    <property type="entry name" value="ABC TRANSPORTER PERMEASE YTRC-RELATED"/>
    <property type="match status" value="1"/>
</dbReference>
<dbReference type="RefSeq" id="WP_244718024.1">
    <property type="nucleotide sequence ID" value="NZ_CP095072.1"/>
</dbReference>
<gene>
    <name evidence="2" type="ORF">MUN88_18700</name>
</gene>
<dbReference type="EMBL" id="CP095072">
    <property type="protein sequence ID" value="UOQ48059.1"/>
    <property type="molecule type" value="Genomic_DNA"/>
</dbReference>
<feature type="transmembrane region" description="Helical" evidence="1">
    <location>
        <begin position="181"/>
        <end position="201"/>
    </location>
</feature>
<feature type="transmembrane region" description="Helical" evidence="1">
    <location>
        <begin position="20"/>
        <end position="40"/>
    </location>
</feature>
<reference evidence="2 3" key="1">
    <citation type="submission" date="2022-04" db="EMBL/GenBank/DDBJ databases">
        <title>Gracilibacillus sp. isolated from saltern.</title>
        <authorList>
            <person name="Won M."/>
            <person name="Lee C.-M."/>
            <person name="Woen H.-Y."/>
            <person name="Kwon S.-W."/>
        </authorList>
    </citation>
    <scope>NUCLEOTIDE SEQUENCE [LARGE SCALE GENOMIC DNA]</scope>
    <source>
        <strain evidence="2 3">SSWR10-1</strain>
    </source>
</reference>
<evidence type="ECO:0000313" key="3">
    <source>
        <dbReference type="Proteomes" id="UP000831782"/>
    </source>
</evidence>
<sequence>MLLKTSYFKKEIWKQGFRSTGWIGLAYFFILLFLLPLEILMEKSKEDNEMISYYQNNAQDLFFINGEIQLVLLFTVPIIAGIFACRYLQVKGSADFMHSLPVKRSSLFIHQYLIGITMVLLPIVLVACLMWILHGMIDVNYMYQPMDVASWLYYTAMCNIFFYSFSYLIGMLTGISVVQGGLTYIFLLFPYGISMLIMYNLDMVLFGFSEQNGSLLGLFVLFSPFYWVVQLTMNHAEGIVTWYYWPLSVLCIGLSFILYRYRQTESASQTLAFSIIKPIFKFGVTICFMLLGGVYFGMNQQQIIGWSLFGYVIGALLGYFLAEMLIQKSWRVFNKWKGLAIYTGISMIVLLSLVFDWYGYETKIPEAADIEGIYFSSGYDGYTFFEDDSEKQPNITDEALKQQVISLHQKIISEQIGANEQNIQFTSNTVTTQITYYLTNGNKITREYIIPDRTELDQFIVPILKSDAYKQANFSWLYEEKRTDFKEISVNGVDGRQVVKDQETIRKIVEALRKDYLNASYEDVLESYRYDSGTIQFVDGTDNYYHMPIHEAYDQTMQVLKEEKLARWFDLK</sequence>
<feature type="transmembrane region" description="Helical" evidence="1">
    <location>
        <begin position="241"/>
        <end position="259"/>
    </location>
</feature>
<dbReference type="InterPro" id="IPR053046">
    <property type="entry name" value="ABC-5_transporter"/>
</dbReference>
<protein>
    <submittedName>
        <fullName evidence="2">ABC transporter permease</fullName>
    </submittedName>
</protein>
<keyword evidence="1" id="KW-0472">Membrane</keyword>
<feature type="transmembrane region" description="Helical" evidence="1">
    <location>
        <begin position="109"/>
        <end position="132"/>
    </location>
</feature>
<feature type="transmembrane region" description="Helical" evidence="1">
    <location>
        <begin position="303"/>
        <end position="326"/>
    </location>
</feature>
<keyword evidence="1" id="KW-0812">Transmembrane</keyword>
<accession>A0ABY4EWP6</accession>
<evidence type="ECO:0000313" key="2">
    <source>
        <dbReference type="EMBL" id="UOQ48059.1"/>
    </source>
</evidence>
<feature type="transmembrane region" description="Helical" evidence="1">
    <location>
        <begin position="338"/>
        <end position="360"/>
    </location>
</feature>
<proteinExistence type="predicted"/>
<feature type="transmembrane region" description="Helical" evidence="1">
    <location>
        <begin position="279"/>
        <end position="297"/>
    </location>
</feature>
<keyword evidence="1" id="KW-1133">Transmembrane helix</keyword>
<dbReference type="Proteomes" id="UP000831782">
    <property type="component" value="Chromosome"/>
</dbReference>
<keyword evidence="3" id="KW-1185">Reference proteome</keyword>